<evidence type="ECO:0000313" key="3">
    <source>
        <dbReference type="Proteomes" id="UP000614350"/>
    </source>
</evidence>
<accession>A0A834MQD0</accession>
<evidence type="ECO:0000313" key="2">
    <source>
        <dbReference type="EMBL" id="KAF7380870.1"/>
    </source>
</evidence>
<proteinExistence type="predicted"/>
<feature type="signal peptide" evidence="1">
    <location>
        <begin position="1"/>
        <end position="16"/>
    </location>
</feature>
<gene>
    <name evidence="2" type="ORF">HZH66_014246</name>
</gene>
<dbReference type="EMBL" id="JACSEA010000021">
    <property type="protein sequence ID" value="KAF7380870.1"/>
    <property type="molecule type" value="Genomic_DNA"/>
</dbReference>
<keyword evidence="1" id="KW-0732">Signal</keyword>
<feature type="chain" id="PRO_5032940599" description="Secreted protein" evidence="1">
    <location>
        <begin position="17"/>
        <end position="66"/>
    </location>
</feature>
<keyword evidence="3" id="KW-1185">Reference proteome</keyword>
<protein>
    <recommendedName>
        <fullName evidence="4">Secreted protein</fullName>
    </recommendedName>
</protein>
<name>A0A834MQD0_VESVU</name>
<evidence type="ECO:0000256" key="1">
    <source>
        <dbReference type="SAM" id="SignalP"/>
    </source>
</evidence>
<comment type="caution">
    <text evidence="2">The sequence shown here is derived from an EMBL/GenBank/DDBJ whole genome shotgun (WGS) entry which is preliminary data.</text>
</comment>
<dbReference type="AlphaFoldDB" id="A0A834MQD0"/>
<evidence type="ECO:0008006" key="4">
    <source>
        <dbReference type="Google" id="ProtNLM"/>
    </source>
</evidence>
<sequence>MAVMMVLVMVVMVVVGDGGGGGGDGGGVPADRVAGIETRRWKTDIDRPACVDLVTLRHCKTGKHIR</sequence>
<reference evidence="2" key="1">
    <citation type="journal article" date="2020" name="G3 (Bethesda)">
        <title>High-Quality Assemblies for Three Invasive Social Wasps from the &lt;i&gt;Vespula&lt;/i&gt; Genus.</title>
        <authorList>
            <person name="Harrop T.W.R."/>
            <person name="Guhlin J."/>
            <person name="McLaughlin G.M."/>
            <person name="Permina E."/>
            <person name="Stockwell P."/>
            <person name="Gilligan J."/>
            <person name="Le Lec M.F."/>
            <person name="Gruber M.A.M."/>
            <person name="Quinn O."/>
            <person name="Lovegrove M."/>
            <person name="Duncan E.J."/>
            <person name="Remnant E.J."/>
            <person name="Van Eeckhoven J."/>
            <person name="Graham B."/>
            <person name="Knapp R.A."/>
            <person name="Langford K.W."/>
            <person name="Kronenberg Z."/>
            <person name="Press M.O."/>
            <person name="Eacker S.M."/>
            <person name="Wilson-Rankin E.E."/>
            <person name="Purcell J."/>
            <person name="Lester P.J."/>
            <person name="Dearden P.K."/>
        </authorList>
    </citation>
    <scope>NUCLEOTIDE SEQUENCE</scope>
    <source>
        <strain evidence="2">Marl-1</strain>
    </source>
</reference>
<dbReference type="Proteomes" id="UP000614350">
    <property type="component" value="Unassembled WGS sequence"/>
</dbReference>
<organism evidence="2 3">
    <name type="scientific">Vespula vulgaris</name>
    <name type="common">Yellow jacket</name>
    <name type="synonym">Wasp</name>
    <dbReference type="NCBI Taxonomy" id="7454"/>
    <lineage>
        <taxon>Eukaryota</taxon>
        <taxon>Metazoa</taxon>
        <taxon>Ecdysozoa</taxon>
        <taxon>Arthropoda</taxon>
        <taxon>Hexapoda</taxon>
        <taxon>Insecta</taxon>
        <taxon>Pterygota</taxon>
        <taxon>Neoptera</taxon>
        <taxon>Endopterygota</taxon>
        <taxon>Hymenoptera</taxon>
        <taxon>Apocrita</taxon>
        <taxon>Aculeata</taxon>
        <taxon>Vespoidea</taxon>
        <taxon>Vespidae</taxon>
        <taxon>Vespinae</taxon>
        <taxon>Vespula</taxon>
    </lineage>
</organism>